<evidence type="ECO:0000259" key="2">
    <source>
        <dbReference type="Pfam" id="PF03629"/>
    </source>
</evidence>
<dbReference type="InterPro" id="IPR013783">
    <property type="entry name" value="Ig-like_fold"/>
</dbReference>
<proteinExistence type="predicted"/>
<name>A0A382G935_9ZZZZ</name>
<accession>A0A382G935</accession>
<dbReference type="Pfam" id="PF03629">
    <property type="entry name" value="SASA"/>
    <property type="match status" value="1"/>
</dbReference>
<protein>
    <recommendedName>
        <fullName evidence="2">Sialate O-acetylesterase domain-containing protein</fullName>
    </recommendedName>
</protein>
<feature type="non-terminal residue" evidence="3">
    <location>
        <position position="454"/>
    </location>
</feature>
<feature type="domain" description="Sialate O-acetylesterase" evidence="2">
    <location>
        <begin position="299"/>
        <end position="390"/>
    </location>
</feature>
<dbReference type="AlphaFoldDB" id="A0A382G935"/>
<dbReference type="GO" id="GO:0001681">
    <property type="term" value="F:sialate O-acetylesterase activity"/>
    <property type="evidence" value="ECO:0007669"/>
    <property type="project" value="InterPro"/>
</dbReference>
<dbReference type="InterPro" id="IPR039329">
    <property type="entry name" value="SIAE"/>
</dbReference>
<dbReference type="InterPro" id="IPR036514">
    <property type="entry name" value="SGNH_hydro_sf"/>
</dbReference>
<dbReference type="InterPro" id="IPR005181">
    <property type="entry name" value="SASA"/>
</dbReference>
<gene>
    <name evidence="3" type="ORF">METZ01_LOCUS224620</name>
</gene>
<dbReference type="SUPFAM" id="SSF52266">
    <property type="entry name" value="SGNH hydrolase"/>
    <property type="match status" value="1"/>
</dbReference>
<dbReference type="PANTHER" id="PTHR22901:SF0">
    <property type="entry name" value="SIALATE O-ACETYLESTERASE"/>
    <property type="match status" value="1"/>
</dbReference>
<dbReference type="PANTHER" id="PTHR22901">
    <property type="entry name" value="SIALATE O-ACETYLESTERASE"/>
    <property type="match status" value="1"/>
</dbReference>
<dbReference type="GO" id="GO:0005975">
    <property type="term" value="P:carbohydrate metabolic process"/>
    <property type="evidence" value="ECO:0007669"/>
    <property type="project" value="TreeGrafter"/>
</dbReference>
<dbReference type="Gene3D" id="2.60.40.10">
    <property type="entry name" value="Immunoglobulins"/>
    <property type="match status" value="1"/>
</dbReference>
<organism evidence="3">
    <name type="scientific">marine metagenome</name>
    <dbReference type="NCBI Taxonomy" id="408172"/>
    <lineage>
        <taxon>unclassified sequences</taxon>
        <taxon>metagenomes</taxon>
        <taxon>ecological metagenomes</taxon>
    </lineage>
</organism>
<keyword evidence="1" id="KW-0378">Hydrolase</keyword>
<dbReference type="EMBL" id="UINC01054269">
    <property type="protein sequence ID" value="SVB71766.1"/>
    <property type="molecule type" value="Genomic_DNA"/>
</dbReference>
<evidence type="ECO:0000256" key="1">
    <source>
        <dbReference type="ARBA" id="ARBA00022801"/>
    </source>
</evidence>
<dbReference type="Gene3D" id="3.40.50.1110">
    <property type="entry name" value="SGNH hydrolase"/>
    <property type="match status" value="1"/>
</dbReference>
<sequence length="454" mass="49546">MKAQKPGINLHLWLALSALILTANGRAGDNFNFAPAFGSHMVLQQGQPVPVWGTSKPEAKVTIALGIQKQTAIANSDGRWKTVFPSLKAKGQTLRLTAETATGKTTLDDILVGEVWLCAGQSNMEWKLSQSASAKTAIPAARHAQLRLFNFMGAARGDSGDYTTELTKRLTPQRFCSGQWRECSPDSAAPFSAVGYFFGQKLLADLNVPVGLINVAMGGTPAEAWVRRGALAAHPQLAAMTRGNWLENKSLEPWCRARGASNLKRALAANSFIPGDDLGPNHSFKPAFMWDAAVTPLTQMPIAGVLWYQGESNAESEWRVAQHDSVLKTLITDWRAQWKRPDLPFLFVQLPAMKRPHWPAFRASQQRVHDALPHTGMAVTLDLGHPSDVHPRDKKPVGERLALIASKQVYGKSVVAFGPVVKSVSRNDDRLIVKLESADGLRTRNGKAPTGFEI</sequence>
<reference evidence="3" key="1">
    <citation type="submission" date="2018-05" db="EMBL/GenBank/DDBJ databases">
        <authorList>
            <person name="Lanie J.A."/>
            <person name="Ng W.-L."/>
            <person name="Kazmierczak K.M."/>
            <person name="Andrzejewski T.M."/>
            <person name="Davidsen T.M."/>
            <person name="Wayne K.J."/>
            <person name="Tettelin H."/>
            <person name="Glass J.I."/>
            <person name="Rusch D."/>
            <person name="Podicherti R."/>
            <person name="Tsui H.-C.T."/>
            <person name="Winkler M.E."/>
        </authorList>
    </citation>
    <scope>NUCLEOTIDE SEQUENCE</scope>
</reference>
<evidence type="ECO:0000313" key="3">
    <source>
        <dbReference type="EMBL" id="SVB71766.1"/>
    </source>
</evidence>